<proteinExistence type="predicted"/>
<evidence type="ECO:0000256" key="1">
    <source>
        <dbReference type="SAM" id="Phobius"/>
    </source>
</evidence>
<dbReference type="EMBL" id="BORB01000017">
    <property type="protein sequence ID" value="GIN58014.1"/>
    <property type="molecule type" value="Genomic_DNA"/>
</dbReference>
<evidence type="ECO:0000313" key="3">
    <source>
        <dbReference type="Proteomes" id="UP000679950"/>
    </source>
</evidence>
<evidence type="ECO:0008006" key="4">
    <source>
        <dbReference type="Google" id="ProtNLM"/>
    </source>
</evidence>
<dbReference type="InterPro" id="IPR025426">
    <property type="entry name" value="DUF4305"/>
</dbReference>
<organism evidence="2 3">
    <name type="scientific">Lederbergia ruris</name>
    <dbReference type="NCBI Taxonomy" id="217495"/>
    <lineage>
        <taxon>Bacteria</taxon>
        <taxon>Bacillati</taxon>
        <taxon>Bacillota</taxon>
        <taxon>Bacilli</taxon>
        <taxon>Bacillales</taxon>
        <taxon>Bacillaceae</taxon>
        <taxon>Lederbergia</taxon>
    </lineage>
</organism>
<accession>A0ABQ4KLJ0</accession>
<comment type="caution">
    <text evidence="2">The sequence shown here is derived from an EMBL/GenBank/DDBJ whole genome shotgun (WGS) entry which is preliminary data.</text>
</comment>
<protein>
    <recommendedName>
        <fullName evidence="4">DUF4305 domain-containing protein</fullName>
    </recommendedName>
</protein>
<gene>
    <name evidence="2" type="ORF">J8TS2_23330</name>
</gene>
<keyword evidence="1" id="KW-0472">Membrane</keyword>
<dbReference type="Proteomes" id="UP000679950">
    <property type="component" value="Unassembled WGS sequence"/>
</dbReference>
<keyword evidence="3" id="KW-1185">Reference proteome</keyword>
<dbReference type="RefSeq" id="WP_158321791.1">
    <property type="nucleotide sequence ID" value="NZ_BORB01000017.1"/>
</dbReference>
<keyword evidence="1" id="KW-1133">Transmembrane helix</keyword>
<keyword evidence="1" id="KW-0812">Transmembrane</keyword>
<feature type="transmembrane region" description="Helical" evidence="1">
    <location>
        <begin position="5"/>
        <end position="27"/>
    </location>
</feature>
<sequence>MRSPFFSGVIYIALGITFTIFAIQQVVSSDWGFFVYVLLIFATFDFGAGFRLIGLHFRIKKKDNK</sequence>
<evidence type="ECO:0000313" key="2">
    <source>
        <dbReference type="EMBL" id="GIN58014.1"/>
    </source>
</evidence>
<feature type="transmembrane region" description="Helical" evidence="1">
    <location>
        <begin position="33"/>
        <end position="53"/>
    </location>
</feature>
<reference evidence="2 3" key="1">
    <citation type="submission" date="2021-03" db="EMBL/GenBank/DDBJ databases">
        <title>Antimicrobial resistance genes in bacteria isolated from Japanese honey, and their potential for conferring macrolide and lincosamide resistance in the American foulbrood pathogen Paenibacillus larvae.</title>
        <authorList>
            <person name="Okamoto M."/>
            <person name="Kumagai M."/>
            <person name="Kanamori H."/>
            <person name="Takamatsu D."/>
        </authorList>
    </citation>
    <scope>NUCLEOTIDE SEQUENCE [LARGE SCALE GENOMIC DNA]</scope>
    <source>
        <strain evidence="2 3">J8TS2</strain>
    </source>
</reference>
<name>A0ABQ4KLJ0_9BACI</name>
<dbReference type="Pfam" id="PF14146">
    <property type="entry name" value="DUF4305"/>
    <property type="match status" value="1"/>
</dbReference>